<reference evidence="1" key="1">
    <citation type="submission" date="2020-12" db="EMBL/GenBank/DDBJ databases">
        <authorList>
            <consortium name="Molecular Ecology Group"/>
        </authorList>
    </citation>
    <scope>NUCLEOTIDE SEQUENCE</scope>
    <source>
        <strain evidence="1">TBG_1078</strain>
    </source>
</reference>
<dbReference type="AlphaFoldDB" id="A0A811ZKI6"/>
<dbReference type="EMBL" id="CAJHUB010000768">
    <property type="protein sequence ID" value="CAD7688904.1"/>
    <property type="molecule type" value="Genomic_DNA"/>
</dbReference>
<sequence length="58" mass="6441">MHLFWVLHKSGMSPCSGKPHCSGPLPHSLHLSRWPRKPGLTQGTCKCSEERRLSVTCG</sequence>
<proteinExistence type="predicted"/>
<comment type="caution">
    <text evidence="1">The sequence shown here is derived from an EMBL/GenBank/DDBJ whole genome shotgun (WGS) entry which is preliminary data.</text>
</comment>
<organism evidence="1 2">
    <name type="scientific">Nyctereutes procyonoides</name>
    <name type="common">Raccoon dog</name>
    <name type="synonym">Canis procyonoides</name>
    <dbReference type="NCBI Taxonomy" id="34880"/>
    <lineage>
        <taxon>Eukaryota</taxon>
        <taxon>Metazoa</taxon>
        <taxon>Chordata</taxon>
        <taxon>Craniata</taxon>
        <taxon>Vertebrata</taxon>
        <taxon>Euteleostomi</taxon>
        <taxon>Mammalia</taxon>
        <taxon>Eutheria</taxon>
        <taxon>Laurasiatheria</taxon>
        <taxon>Carnivora</taxon>
        <taxon>Caniformia</taxon>
        <taxon>Canidae</taxon>
        <taxon>Nyctereutes</taxon>
    </lineage>
</organism>
<gene>
    <name evidence="1" type="ORF">NYPRO_LOCUS21698</name>
</gene>
<keyword evidence="2" id="KW-1185">Reference proteome</keyword>
<accession>A0A811ZKI6</accession>
<evidence type="ECO:0000313" key="2">
    <source>
        <dbReference type="Proteomes" id="UP000645828"/>
    </source>
</evidence>
<protein>
    <submittedName>
        <fullName evidence="1">(raccoon dog) hypothetical protein</fullName>
    </submittedName>
</protein>
<evidence type="ECO:0000313" key="1">
    <source>
        <dbReference type="EMBL" id="CAD7688904.1"/>
    </source>
</evidence>
<dbReference type="Proteomes" id="UP000645828">
    <property type="component" value="Unassembled WGS sequence"/>
</dbReference>
<name>A0A811ZKI6_NYCPR</name>